<proteinExistence type="predicted"/>
<dbReference type="Pfam" id="PF21530">
    <property type="entry name" value="Pif1_2B_dom"/>
    <property type="match status" value="1"/>
</dbReference>
<gene>
    <name evidence="2" type="ORF">AVEN_111845_1</name>
</gene>
<accession>A0A4Y2BYS6</accession>
<dbReference type="EMBL" id="BGPR01000123">
    <property type="protein sequence ID" value="GBL96707.1"/>
    <property type="molecule type" value="Genomic_DNA"/>
</dbReference>
<feature type="domain" description="DNA helicase Pif1-like 2B" evidence="1">
    <location>
        <begin position="10"/>
        <end position="51"/>
    </location>
</feature>
<sequence>MRLLIIQQYTLEPSGVPSHMLELKIGAPISFLRNLHPPSLCNGTRLCIKKLMPNIMKTQLSLNMPQVRKFSFLESRSSLRIDLPFRKGILRDNDFINFWSVPKMPL</sequence>
<keyword evidence="3" id="KW-1185">Reference proteome</keyword>
<dbReference type="PANTHER" id="PTHR10492:SF57">
    <property type="entry name" value="ATP-DEPENDENT DNA HELICASE"/>
    <property type="match status" value="1"/>
</dbReference>
<protein>
    <recommendedName>
        <fullName evidence="1">DNA helicase Pif1-like 2B domain-containing protein</fullName>
    </recommendedName>
</protein>
<evidence type="ECO:0000313" key="2">
    <source>
        <dbReference type="EMBL" id="GBL96707.1"/>
    </source>
</evidence>
<comment type="caution">
    <text evidence="2">The sequence shown here is derived from an EMBL/GenBank/DDBJ whole genome shotgun (WGS) entry which is preliminary data.</text>
</comment>
<name>A0A4Y2BYS6_ARAVE</name>
<dbReference type="PANTHER" id="PTHR10492">
    <property type="match status" value="1"/>
</dbReference>
<dbReference type="InterPro" id="IPR049163">
    <property type="entry name" value="Pif1-like_2B_dom"/>
</dbReference>
<dbReference type="AlphaFoldDB" id="A0A4Y2BYS6"/>
<organism evidence="2 3">
    <name type="scientific">Araneus ventricosus</name>
    <name type="common">Orbweaver spider</name>
    <name type="synonym">Epeira ventricosa</name>
    <dbReference type="NCBI Taxonomy" id="182803"/>
    <lineage>
        <taxon>Eukaryota</taxon>
        <taxon>Metazoa</taxon>
        <taxon>Ecdysozoa</taxon>
        <taxon>Arthropoda</taxon>
        <taxon>Chelicerata</taxon>
        <taxon>Arachnida</taxon>
        <taxon>Araneae</taxon>
        <taxon>Araneomorphae</taxon>
        <taxon>Entelegynae</taxon>
        <taxon>Araneoidea</taxon>
        <taxon>Araneidae</taxon>
        <taxon>Araneus</taxon>
    </lineage>
</organism>
<dbReference type="Proteomes" id="UP000499080">
    <property type="component" value="Unassembled WGS sequence"/>
</dbReference>
<evidence type="ECO:0000313" key="3">
    <source>
        <dbReference type="Proteomes" id="UP000499080"/>
    </source>
</evidence>
<reference evidence="2 3" key="1">
    <citation type="journal article" date="2019" name="Sci. Rep.">
        <title>Orb-weaving spider Araneus ventricosus genome elucidates the spidroin gene catalogue.</title>
        <authorList>
            <person name="Kono N."/>
            <person name="Nakamura H."/>
            <person name="Ohtoshi R."/>
            <person name="Moran D.A.P."/>
            <person name="Shinohara A."/>
            <person name="Yoshida Y."/>
            <person name="Fujiwara M."/>
            <person name="Mori M."/>
            <person name="Tomita M."/>
            <person name="Arakawa K."/>
        </authorList>
    </citation>
    <scope>NUCLEOTIDE SEQUENCE [LARGE SCALE GENOMIC DNA]</scope>
</reference>
<evidence type="ECO:0000259" key="1">
    <source>
        <dbReference type="Pfam" id="PF21530"/>
    </source>
</evidence>